<evidence type="ECO:0000313" key="5">
    <source>
        <dbReference type="Proteomes" id="UP000198850"/>
    </source>
</evidence>
<dbReference type="InterPro" id="IPR008030">
    <property type="entry name" value="NmrA-like"/>
</dbReference>
<reference evidence="4 5" key="1">
    <citation type="submission" date="2016-10" db="EMBL/GenBank/DDBJ databases">
        <authorList>
            <person name="de Groot N.N."/>
        </authorList>
    </citation>
    <scope>NUCLEOTIDE SEQUENCE [LARGE SCALE GENOMIC DNA]</scope>
    <source>
        <strain evidence="4 5">DSM 19033</strain>
    </source>
</reference>
<keyword evidence="2" id="KW-0560">Oxidoreductase</keyword>
<dbReference type="InterPro" id="IPR051609">
    <property type="entry name" value="NmrA/Isoflavone_reductase-like"/>
</dbReference>
<dbReference type="EMBL" id="FNRA01000018">
    <property type="protein sequence ID" value="SEB20922.1"/>
    <property type="molecule type" value="Genomic_DNA"/>
</dbReference>
<gene>
    <name evidence="4" type="ORF">SAMN05443550_11814</name>
</gene>
<dbReference type="PANTHER" id="PTHR47706">
    <property type="entry name" value="NMRA-LIKE FAMILY PROTEIN"/>
    <property type="match status" value="1"/>
</dbReference>
<dbReference type="STRING" id="425514.SAMN05443550_11814"/>
<dbReference type="PANTHER" id="PTHR47706:SF1">
    <property type="entry name" value="CIPA-LIKE, PUTATIVE (AFU_ORTHOLOGUE AFUA_1G12460)-RELATED"/>
    <property type="match status" value="1"/>
</dbReference>
<evidence type="ECO:0000259" key="3">
    <source>
        <dbReference type="Pfam" id="PF05368"/>
    </source>
</evidence>
<evidence type="ECO:0000256" key="2">
    <source>
        <dbReference type="ARBA" id="ARBA00023002"/>
    </source>
</evidence>
<evidence type="ECO:0000256" key="1">
    <source>
        <dbReference type="ARBA" id="ARBA00022857"/>
    </source>
</evidence>
<dbReference type="Gene3D" id="3.90.25.10">
    <property type="entry name" value="UDP-galactose 4-epimerase, domain 1"/>
    <property type="match status" value="1"/>
</dbReference>
<dbReference type="Proteomes" id="UP000198850">
    <property type="component" value="Unassembled WGS sequence"/>
</dbReference>
<dbReference type="InterPro" id="IPR036291">
    <property type="entry name" value="NAD(P)-bd_dom_sf"/>
</dbReference>
<proteinExistence type="predicted"/>
<protein>
    <submittedName>
        <fullName evidence="4">Uncharacterized conserved protein YbjT, contains NAD(P)-binding and DUF2867 domains</fullName>
    </submittedName>
</protein>
<keyword evidence="5" id="KW-1185">Reference proteome</keyword>
<dbReference type="Gene3D" id="3.40.50.720">
    <property type="entry name" value="NAD(P)-binding Rossmann-like Domain"/>
    <property type="match status" value="1"/>
</dbReference>
<organism evidence="4 5">
    <name type="scientific">Pedobacter hartonius</name>
    <dbReference type="NCBI Taxonomy" id="425514"/>
    <lineage>
        <taxon>Bacteria</taxon>
        <taxon>Pseudomonadati</taxon>
        <taxon>Bacteroidota</taxon>
        <taxon>Sphingobacteriia</taxon>
        <taxon>Sphingobacteriales</taxon>
        <taxon>Sphingobacteriaceae</taxon>
        <taxon>Pedobacter</taxon>
    </lineage>
</organism>
<dbReference type="RefSeq" id="WP_245735412.1">
    <property type="nucleotide sequence ID" value="NZ_FNRA01000018.1"/>
</dbReference>
<accession>A0A1H4HIM5</accession>
<dbReference type="SUPFAM" id="SSF51735">
    <property type="entry name" value="NAD(P)-binding Rossmann-fold domains"/>
    <property type="match status" value="1"/>
</dbReference>
<evidence type="ECO:0000313" key="4">
    <source>
        <dbReference type="EMBL" id="SEB20922.1"/>
    </source>
</evidence>
<dbReference type="GO" id="GO:0016491">
    <property type="term" value="F:oxidoreductase activity"/>
    <property type="evidence" value="ECO:0007669"/>
    <property type="project" value="UniProtKB-KW"/>
</dbReference>
<dbReference type="Pfam" id="PF05368">
    <property type="entry name" value="NmrA"/>
    <property type="match status" value="1"/>
</dbReference>
<dbReference type="AlphaFoldDB" id="A0A1H4HIM5"/>
<feature type="domain" description="NmrA-like" evidence="3">
    <location>
        <begin position="3"/>
        <end position="226"/>
    </location>
</feature>
<name>A0A1H4HIM5_9SPHI</name>
<sequence>MIDKLILVAGATGNLGQKICRELIKNKVKVRAVIRKESSNEKVDSLEKMGVELFKADLSNEQELIKACTGVSCVVSALAGLSNVIVEAQTKLLNAAIAAGVNHFIPSDFSSDFTCIPEGENRNFDLRRKFHVYLDRSPIKATSIFNGCFADILRYNTPLFNVPEKTIAYYDGKQDWKIDFTTMDDTAAYAAMAALAETTPRYLKIASFRVSPNDLVQLSKELKGAEFKLVNMGTMEGFSAYNKMQRAVNPAGENELYSRWQQSQYLYSMFFAHHESLDNDRYKGLNWSSVEKNI</sequence>
<keyword evidence="1" id="KW-0521">NADP</keyword>